<dbReference type="InterPro" id="IPR044731">
    <property type="entry name" value="BDH-like"/>
</dbReference>
<reference evidence="4 5" key="1">
    <citation type="submission" date="2016-11" db="EMBL/GenBank/DDBJ databases">
        <authorList>
            <person name="Varghese N."/>
            <person name="Submissions S."/>
        </authorList>
    </citation>
    <scope>NUCLEOTIDE SEQUENCE [LARGE SCALE GENOMIC DNA]</scope>
    <source>
        <strain evidence="4 5">DSM 19027</strain>
    </source>
</reference>
<dbReference type="GO" id="GO:1990002">
    <property type="term" value="F:methylglyoxal reductase (NADPH) (acetol producing) activity"/>
    <property type="evidence" value="ECO:0007669"/>
    <property type="project" value="TreeGrafter"/>
</dbReference>
<organism evidence="4 5">
    <name type="scientific">Thermoclostridium caenicola</name>
    <dbReference type="NCBI Taxonomy" id="659425"/>
    <lineage>
        <taxon>Bacteria</taxon>
        <taxon>Bacillati</taxon>
        <taxon>Bacillota</taxon>
        <taxon>Clostridia</taxon>
        <taxon>Eubacteriales</taxon>
        <taxon>Oscillospiraceae</taxon>
        <taxon>Thermoclostridium</taxon>
    </lineage>
</organism>
<dbReference type="Proteomes" id="UP000324781">
    <property type="component" value="Unassembled WGS sequence"/>
</dbReference>
<dbReference type="EMBL" id="FQZP01000009">
    <property type="protein sequence ID" value="SHI77932.1"/>
    <property type="molecule type" value="Genomic_DNA"/>
</dbReference>
<protein>
    <submittedName>
        <fullName evidence="4">Uncharacterized protein</fullName>
    </submittedName>
</protein>
<evidence type="ECO:0000259" key="3">
    <source>
        <dbReference type="Pfam" id="PF25137"/>
    </source>
</evidence>
<dbReference type="Gene3D" id="3.40.50.1970">
    <property type="match status" value="1"/>
</dbReference>
<dbReference type="OrthoDB" id="9801156at2"/>
<dbReference type="GO" id="GO:0005829">
    <property type="term" value="C:cytosol"/>
    <property type="evidence" value="ECO:0007669"/>
    <property type="project" value="TreeGrafter"/>
</dbReference>
<accession>A0A1M6DXK2</accession>
<evidence type="ECO:0000313" key="5">
    <source>
        <dbReference type="Proteomes" id="UP000324781"/>
    </source>
</evidence>
<dbReference type="Gene3D" id="1.20.1090.10">
    <property type="entry name" value="Dehydroquinate synthase-like - alpha domain"/>
    <property type="match status" value="1"/>
</dbReference>
<evidence type="ECO:0000259" key="2">
    <source>
        <dbReference type="Pfam" id="PF00465"/>
    </source>
</evidence>
<proteinExistence type="predicted"/>
<gene>
    <name evidence="4" type="ORF">SAMN05444373_100934</name>
</gene>
<dbReference type="SUPFAM" id="SSF56796">
    <property type="entry name" value="Dehydroquinate synthase-like"/>
    <property type="match status" value="1"/>
</dbReference>
<dbReference type="Pfam" id="PF00465">
    <property type="entry name" value="Fe-ADH"/>
    <property type="match status" value="1"/>
</dbReference>
<keyword evidence="1" id="KW-0560">Oxidoreductase</keyword>
<feature type="domain" description="Alcohol dehydrogenase iron-type/glycerol dehydrogenase GldA" evidence="2">
    <location>
        <begin position="9"/>
        <end position="179"/>
    </location>
</feature>
<dbReference type="PANTHER" id="PTHR43633:SF1">
    <property type="entry name" value="ALCOHOL DEHYDROGENASE YQHD"/>
    <property type="match status" value="1"/>
</dbReference>
<dbReference type="CDD" id="cd08187">
    <property type="entry name" value="BDH"/>
    <property type="match status" value="1"/>
</dbReference>
<dbReference type="GO" id="GO:0046872">
    <property type="term" value="F:metal ion binding"/>
    <property type="evidence" value="ECO:0007669"/>
    <property type="project" value="InterPro"/>
</dbReference>
<dbReference type="RefSeq" id="WP_149678142.1">
    <property type="nucleotide sequence ID" value="NZ_FQZP01000009.1"/>
</dbReference>
<evidence type="ECO:0000313" key="4">
    <source>
        <dbReference type="EMBL" id="SHI77932.1"/>
    </source>
</evidence>
<dbReference type="FunFam" id="3.40.50.1970:FF:000003">
    <property type="entry name" value="Alcohol dehydrogenase, iron-containing"/>
    <property type="match status" value="1"/>
</dbReference>
<dbReference type="InterPro" id="IPR056798">
    <property type="entry name" value="ADH_Fe_C"/>
</dbReference>
<name>A0A1M6DXK2_9FIRM</name>
<dbReference type="GO" id="GO:1990362">
    <property type="term" value="F:butanol dehydrogenase (NAD+) activity"/>
    <property type="evidence" value="ECO:0007669"/>
    <property type="project" value="InterPro"/>
</dbReference>
<dbReference type="InterPro" id="IPR001670">
    <property type="entry name" value="ADH_Fe/GldA"/>
</dbReference>
<dbReference type="AlphaFoldDB" id="A0A1M6DXK2"/>
<dbReference type="PANTHER" id="PTHR43633">
    <property type="entry name" value="ALCOHOL DEHYDROGENASE YQHD"/>
    <property type="match status" value="1"/>
</dbReference>
<keyword evidence="5" id="KW-1185">Reference proteome</keyword>
<dbReference type="Pfam" id="PF25137">
    <property type="entry name" value="ADH_Fe_C"/>
    <property type="match status" value="1"/>
</dbReference>
<feature type="domain" description="Fe-containing alcohol dehydrogenase-like C-terminal" evidence="3">
    <location>
        <begin position="193"/>
        <end position="390"/>
    </location>
</feature>
<evidence type="ECO:0000256" key="1">
    <source>
        <dbReference type="ARBA" id="ARBA00023002"/>
    </source>
</evidence>
<dbReference type="GO" id="GO:0008106">
    <property type="term" value="F:alcohol dehydrogenase (NADP+) activity"/>
    <property type="evidence" value="ECO:0007669"/>
    <property type="project" value="TreeGrafter"/>
</dbReference>
<sequence>MNSFTFYSPTKVIFGKDAEMHAAREIKAFGGTRVMVVYGGGSVVKSGLLQKITKQLEDNQIPYTTLGGVKPNPLLSLAREGIRQALEFEVDFILAVGGGSVIDTAKAIAHGVANPDIDIWKFWSREAVVEKSLPVGVVLTLSAAGSETSDSAVITNDEIRSKRGLSTEFNRPRFALMNPELTYTLPRYQIMCGIVDIMMHTMERYFSPELGNDLTDEIAESLLRVMIKNGPIALENPTDYHAMSEIMWCGSLSHNGLTGLGGKGDFATHQLGHELSAMFDVAHGASLSAVWDSWARYCFNVNPERFAQFGRKVWGISEGSAEAIGKAAIERTEAFFASVGAPTCFSELGIGVQPDEVVRELADRCVYFGQRTIGSFRVLGRDDVYQIYAMANR</sequence>